<protein>
    <submittedName>
        <fullName evidence="2">Uncharacterized protein</fullName>
    </submittedName>
</protein>
<dbReference type="InterPro" id="IPR011009">
    <property type="entry name" value="Kinase-like_dom_sf"/>
</dbReference>
<proteinExistence type="predicted"/>
<gene>
    <name evidence="2" type="ORF">R1sor_002777</name>
</gene>
<dbReference type="Proteomes" id="UP001633002">
    <property type="component" value="Unassembled WGS sequence"/>
</dbReference>
<dbReference type="AlphaFoldDB" id="A0ABD3H2X3"/>
<sequence length="367" mass="42735">MTTSSRGDKRKAPMVEPEDIGTEEGKLLDVHLPLPEPTGRSGSNRKRKKHAREEEGPLARAVLPATEEEKRVENAREKAEKDENYRQNSIFRHRWFVWFTQETNNQTPLEKRFFTLGSLRGIQNFRSHLMELTIVKFLEEKEKPDARPWETSVSAMSQRLARFLEEVPKNWDKHYDLWLKSMEFESWTEDVVRQKGEKSLLIIPGLTMRNDEEILKKNFTRRDETTRLGVGGAGRTHRVGVVDEELVQVLGAHDVVHYALKIWHGEEGDMKVHEKCIREMMAIPESHPAIIRPIGLSKDKKRPMLLFPLWNGGTLEKYINLEKRSRGRISPEGCRGISSYCDNRDRKANYSTNPPRCREKIERNVNE</sequence>
<feature type="compositionally biased region" description="Basic and acidic residues" evidence="1">
    <location>
        <begin position="1"/>
        <end position="13"/>
    </location>
</feature>
<reference evidence="2 3" key="1">
    <citation type="submission" date="2024-09" db="EMBL/GenBank/DDBJ databases">
        <title>Chromosome-scale assembly of Riccia sorocarpa.</title>
        <authorList>
            <person name="Paukszto L."/>
        </authorList>
    </citation>
    <scope>NUCLEOTIDE SEQUENCE [LARGE SCALE GENOMIC DNA]</scope>
    <source>
        <strain evidence="2">LP-2024</strain>
        <tissue evidence="2">Aerial parts of the thallus</tissue>
    </source>
</reference>
<accession>A0ABD3H2X3</accession>
<comment type="caution">
    <text evidence="2">The sequence shown here is derived from an EMBL/GenBank/DDBJ whole genome shotgun (WGS) entry which is preliminary data.</text>
</comment>
<organism evidence="2 3">
    <name type="scientific">Riccia sorocarpa</name>
    <dbReference type="NCBI Taxonomy" id="122646"/>
    <lineage>
        <taxon>Eukaryota</taxon>
        <taxon>Viridiplantae</taxon>
        <taxon>Streptophyta</taxon>
        <taxon>Embryophyta</taxon>
        <taxon>Marchantiophyta</taxon>
        <taxon>Marchantiopsida</taxon>
        <taxon>Marchantiidae</taxon>
        <taxon>Marchantiales</taxon>
        <taxon>Ricciaceae</taxon>
        <taxon>Riccia</taxon>
    </lineage>
</organism>
<dbReference type="SUPFAM" id="SSF56112">
    <property type="entry name" value="Protein kinase-like (PK-like)"/>
    <property type="match status" value="1"/>
</dbReference>
<dbReference type="EMBL" id="JBJQOH010000006">
    <property type="protein sequence ID" value="KAL3684755.1"/>
    <property type="molecule type" value="Genomic_DNA"/>
</dbReference>
<evidence type="ECO:0000256" key="1">
    <source>
        <dbReference type="SAM" id="MobiDB-lite"/>
    </source>
</evidence>
<feature type="region of interest" description="Disordered" evidence="1">
    <location>
        <begin position="1"/>
        <end position="72"/>
    </location>
</feature>
<evidence type="ECO:0000313" key="3">
    <source>
        <dbReference type="Proteomes" id="UP001633002"/>
    </source>
</evidence>
<keyword evidence="3" id="KW-1185">Reference proteome</keyword>
<evidence type="ECO:0000313" key="2">
    <source>
        <dbReference type="EMBL" id="KAL3684755.1"/>
    </source>
</evidence>
<name>A0ABD3H2X3_9MARC</name>